<evidence type="ECO:0000256" key="4">
    <source>
        <dbReference type="ARBA" id="ARBA00023069"/>
    </source>
</evidence>
<evidence type="ECO:0000313" key="11">
    <source>
        <dbReference type="Proteomes" id="UP000193944"/>
    </source>
</evidence>
<keyword evidence="5" id="KW-0966">Cell projection</keyword>
<dbReference type="InterPro" id="IPR043016">
    <property type="entry name" value="IFT81_N_sf"/>
</dbReference>
<dbReference type="GO" id="GO:0036064">
    <property type="term" value="C:ciliary basal body"/>
    <property type="evidence" value="ECO:0007669"/>
    <property type="project" value="TreeGrafter"/>
</dbReference>
<sequence length="716" mass="83400">MYSSTSLSETEPLDTKVIAEKLNKPPFNKNYSVIDIHDKFSSFQLFEIINEVLIYIDNSPNSVHRVNLRIEPPENTVQRIVDFLYILKYKPSIDRNASLKAELLDGDRHSLQCILYFLLNQLETHKKRAYLAPFLSIIDIPPEFLQDDVIQELNVQLKDLQSQFIETHKYVEQLRQSGNATNELKKEIQQTEEEKQQVLVKIGRLRKKVEKMPNHEQWLEAARKLRIEQTEETNIVEKMKEQNEQLKNAENKLIEVRKTLKQVQNANTTSNADLLWQRMEEETKMNRFIATENLPKAINDKQKQIENITKIINETSTSESDLQVSEMEIRDLNEAIAKLAEKKLSKNKNAGDDKLALFRQQANIIALKKEGTAEKIHSLIEELNQLNEELAKKEGAKGESETKILKGEEFKKYVSELRTKSSVYKRKKVELSELTTELGVLQRTDEILKNHIKDFQDSIYKIEKENGIIGYHETQETLEKVSEKKNEMDETKGKALNEISLLVDKIVQTINDKKAVLTSVIQEVRGLRAKAQDLETDYIEKKKVYDTTIASLESDSCALEQEVRGYRQDIINDQSRYHYLNAMLNISEISLDRVLQETKAYIGGDEKFEEIQKLRGFKSYRELYNKKITEQENLGEMLRNTQKDVKACHEADMKQLAMFKNIKKLLDLKIETNRKLLLGEKKNEEFEGQVNISFFFLIILIILLLFINIFFNIFVL</sequence>
<comment type="similarity">
    <text evidence="6">Belongs to the IFT81 family.</text>
</comment>
<feature type="domain" description="IFT81 calponin homology" evidence="9">
    <location>
        <begin position="16"/>
        <end position="138"/>
    </location>
</feature>
<accession>A0A1Y1XMA3</accession>
<comment type="caution">
    <text evidence="10">The sequence shown here is derived from an EMBL/GenBank/DDBJ whole genome shotgun (WGS) entry which is preliminary data.</text>
</comment>
<dbReference type="GO" id="GO:0060271">
    <property type="term" value="P:cilium assembly"/>
    <property type="evidence" value="ECO:0007669"/>
    <property type="project" value="InterPro"/>
</dbReference>
<evidence type="ECO:0000256" key="8">
    <source>
        <dbReference type="SAM" id="Phobius"/>
    </source>
</evidence>
<evidence type="ECO:0000256" key="6">
    <source>
        <dbReference type="ARBA" id="ARBA00043983"/>
    </source>
</evidence>
<dbReference type="GO" id="GO:0030992">
    <property type="term" value="C:intraciliary transport particle B"/>
    <property type="evidence" value="ECO:0007669"/>
    <property type="project" value="InterPro"/>
</dbReference>
<gene>
    <name evidence="10" type="ORF">BCR32DRAFT_198642</name>
</gene>
<evidence type="ECO:0000256" key="5">
    <source>
        <dbReference type="ARBA" id="ARBA00023273"/>
    </source>
</evidence>
<keyword evidence="8" id="KW-0472">Membrane</keyword>
<keyword evidence="2" id="KW-0970">Cilium biogenesis/degradation</keyword>
<reference evidence="10 11" key="2">
    <citation type="submission" date="2016-08" db="EMBL/GenBank/DDBJ databases">
        <title>Pervasive Adenine N6-methylation of Active Genes in Fungi.</title>
        <authorList>
            <consortium name="DOE Joint Genome Institute"/>
            <person name="Mondo S.J."/>
            <person name="Dannebaum R.O."/>
            <person name="Kuo R.C."/>
            <person name="Labutti K."/>
            <person name="Haridas S."/>
            <person name="Kuo A."/>
            <person name="Salamov A."/>
            <person name="Ahrendt S.R."/>
            <person name="Lipzen A."/>
            <person name="Sullivan W."/>
            <person name="Andreopoulos W.B."/>
            <person name="Clum A."/>
            <person name="Lindquist E."/>
            <person name="Daum C."/>
            <person name="Ramamoorthy G.K."/>
            <person name="Gryganskyi A."/>
            <person name="Culley D."/>
            <person name="Magnuson J.K."/>
            <person name="James T.Y."/>
            <person name="O'Malley M.A."/>
            <person name="Stajich J.E."/>
            <person name="Spatafora J.W."/>
            <person name="Visel A."/>
            <person name="Grigoriev I.V."/>
        </authorList>
    </citation>
    <scope>NUCLEOTIDE SEQUENCE [LARGE SCALE GENOMIC DNA]</scope>
    <source>
        <strain evidence="10 11">S4</strain>
    </source>
</reference>
<dbReference type="STRING" id="1754192.A0A1Y1XMA3"/>
<keyword evidence="11" id="KW-1185">Reference proteome</keyword>
<comment type="subcellular location">
    <subcellularLocation>
        <location evidence="1">Cell projection</location>
        <location evidence="1">Cilium</location>
    </subcellularLocation>
</comment>
<evidence type="ECO:0000256" key="7">
    <source>
        <dbReference type="SAM" id="Coils"/>
    </source>
</evidence>
<dbReference type="PANTHER" id="PTHR15614:SF2">
    <property type="entry name" value="INTRAFLAGELLAR TRANSPORT PROTEIN 81 HOMOLOG"/>
    <property type="match status" value="1"/>
</dbReference>
<dbReference type="PANTHER" id="PTHR15614">
    <property type="entry name" value="INTRAFLAGELLAR TRANSPORT PROTEIN 81 HOMOLOG"/>
    <property type="match status" value="1"/>
</dbReference>
<keyword evidence="8" id="KW-0812">Transmembrane</keyword>
<protein>
    <recommendedName>
        <fullName evidence="9">IFT81 calponin homology domain-containing protein</fullName>
    </recommendedName>
</protein>
<dbReference type="EMBL" id="MCFG01000016">
    <property type="protein sequence ID" value="ORX86833.1"/>
    <property type="molecule type" value="Genomic_DNA"/>
</dbReference>
<evidence type="ECO:0000256" key="1">
    <source>
        <dbReference type="ARBA" id="ARBA00004138"/>
    </source>
</evidence>
<reference evidence="10 11" key="1">
    <citation type="submission" date="2016-08" db="EMBL/GenBank/DDBJ databases">
        <title>A Parts List for Fungal Cellulosomes Revealed by Comparative Genomics.</title>
        <authorList>
            <consortium name="DOE Joint Genome Institute"/>
            <person name="Haitjema C.H."/>
            <person name="Gilmore S.P."/>
            <person name="Henske J.K."/>
            <person name="Solomon K.V."/>
            <person name="De Groot R."/>
            <person name="Kuo A."/>
            <person name="Mondo S.J."/>
            <person name="Salamov A.A."/>
            <person name="Labutti K."/>
            <person name="Zhao Z."/>
            <person name="Chiniquy J."/>
            <person name="Barry K."/>
            <person name="Brewer H.M."/>
            <person name="Purvine S.O."/>
            <person name="Wright A.T."/>
            <person name="Boxma B."/>
            <person name="Van Alen T."/>
            <person name="Hackstein J.H."/>
            <person name="Baker S.E."/>
            <person name="Grigoriev I.V."/>
            <person name="O'Malley M.A."/>
        </authorList>
    </citation>
    <scope>NUCLEOTIDE SEQUENCE [LARGE SCALE GENOMIC DNA]</scope>
    <source>
        <strain evidence="10 11">S4</strain>
    </source>
</reference>
<dbReference type="OrthoDB" id="276029at2759"/>
<name>A0A1Y1XMA3_9FUNG</name>
<dbReference type="GO" id="GO:0042073">
    <property type="term" value="P:intraciliary transport"/>
    <property type="evidence" value="ECO:0007669"/>
    <property type="project" value="InterPro"/>
</dbReference>
<dbReference type="InterPro" id="IPR029600">
    <property type="entry name" value="IFT81"/>
</dbReference>
<keyword evidence="4" id="KW-0969">Cilium</keyword>
<feature type="coiled-coil region" evidence="7">
    <location>
        <begin position="322"/>
        <end position="403"/>
    </location>
</feature>
<feature type="coiled-coil region" evidence="7">
    <location>
        <begin position="174"/>
        <end position="266"/>
    </location>
</feature>
<feature type="transmembrane region" description="Helical" evidence="8">
    <location>
        <begin position="692"/>
        <end position="715"/>
    </location>
</feature>
<keyword evidence="8" id="KW-1133">Transmembrane helix</keyword>
<evidence type="ECO:0000256" key="3">
    <source>
        <dbReference type="ARBA" id="ARBA00023054"/>
    </source>
</evidence>
<evidence type="ECO:0000259" key="9">
    <source>
        <dbReference type="Pfam" id="PF18383"/>
    </source>
</evidence>
<organism evidence="10 11">
    <name type="scientific">Anaeromyces robustus</name>
    <dbReference type="NCBI Taxonomy" id="1754192"/>
    <lineage>
        <taxon>Eukaryota</taxon>
        <taxon>Fungi</taxon>
        <taxon>Fungi incertae sedis</taxon>
        <taxon>Chytridiomycota</taxon>
        <taxon>Chytridiomycota incertae sedis</taxon>
        <taxon>Neocallimastigomycetes</taxon>
        <taxon>Neocallimastigales</taxon>
        <taxon>Neocallimastigaceae</taxon>
        <taxon>Anaeromyces</taxon>
    </lineage>
</organism>
<evidence type="ECO:0000256" key="2">
    <source>
        <dbReference type="ARBA" id="ARBA00022794"/>
    </source>
</evidence>
<feature type="coiled-coil region" evidence="7">
    <location>
        <begin position="471"/>
        <end position="537"/>
    </location>
</feature>
<proteinExistence type="inferred from homology"/>
<keyword evidence="3 7" id="KW-0175">Coiled coil</keyword>
<dbReference type="Gene3D" id="1.10.418.70">
    <property type="entry name" value="Intraflagellar transport protein 81, N-terminal domain"/>
    <property type="match status" value="1"/>
</dbReference>
<dbReference type="GO" id="GO:0015631">
    <property type="term" value="F:tubulin binding"/>
    <property type="evidence" value="ECO:0007669"/>
    <property type="project" value="InterPro"/>
</dbReference>
<dbReference type="AlphaFoldDB" id="A0A1Y1XMA3"/>
<dbReference type="Proteomes" id="UP000193944">
    <property type="component" value="Unassembled WGS sequence"/>
</dbReference>
<dbReference type="Pfam" id="PF18383">
    <property type="entry name" value="IFT81_CH"/>
    <property type="match status" value="1"/>
</dbReference>
<evidence type="ECO:0000313" key="10">
    <source>
        <dbReference type="EMBL" id="ORX86833.1"/>
    </source>
</evidence>
<dbReference type="InterPro" id="IPR041146">
    <property type="entry name" value="IFT81_CH"/>
</dbReference>